<dbReference type="Pfam" id="PF13407">
    <property type="entry name" value="Peripla_BP_4"/>
    <property type="match status" value="1"/>
</dbReference>
<dbReference type="PANTHER" id="PTHR30036:SF7">
    <property type="entry name" value="ABC TRANSPORTER PERIPLASMIC-BINDING PROTEIN YPHF"/>
    <property type="match status" value="1"/>
</dbReference>
<evidence type="ECO:0000256" key="3">
    <source>
        <dbReference type="SAM" id="SignalP"/>
    </source>
</evidence>
<feature type="signal peptide" evidence="3">
    <location>
        <begin position="1"/>
        <end position="33"/>
    </location>
</feature>
<accession>A0A841K6S1</accession>
<dbReference type="RefSeq" id="WP_183334493.1">
    <property type="nucleotide sequence ID" value="NZ_BMHX01000004.1"/>
</dbReference>
<name>A0A841K6S1_9HYPH</name>
<protein>
    <submittedName>
        <fullName evidence="5">Simple sugar transport system substrate-binding protein</fullName>
    </submittedName>
</protein>
<keyword evidence="5" id="KW-0762">Sugar transport</keyword>
<keyword evidence="5" id="KW-0813">Transport</keyword>
<gene>
    <name evidence="5" type="ORF">HNQ73_001837</name>
</gene>
<evidence type="ECO:0000313" key="6">
    <source>
        <dbReference type="Proteomes" id="UP000588017"/>
    </source>
</evidence>
<keyword evidence="3" id="KW-0732">Signal</keyword>
<dbReference type="GO" id="GO:0030288">
    <property type="term" value="C:outer membrane-bounded periplasmic space"/>
    <property type="evidence" value="ECO:0007669"/>
    <property type="project" value="TreeGrafter"/>
</dbReference>
<dbReference type="Proteomes" id="UP000588017">
    <property type="component" value="Unassembled WGS sequence"/>
</dbReference>
<sequence>MKRFSTTRTIVTHCLATAALAAGVSLLSLAAHAQSGVLERAVGGYSFDEAAKEAPETKDFNSKDGKLTFAIVTHTAGNGFFDPTYVGAKVAANAFGINLLMLGSEAPVDDIPREIQILNQIINDPTIDGVIMTTPQSGAYDDIVKKLMERGIPVATTNSHDPNLFNRSQISHTGQDASAAAIGGEALVKCLLDKGVQGGSIIFPSTTTLGNVEVNNRIKAAFEATVAALNAAGKLKDFKVDAGPENIGIDVDPNNIVGSIVTLIESRKDVVGAFAANGFVTPALGDAISQLKLNDKVCAFGFDLGPKQQEHIRTGALTGSLGQQPFLQGFWPVAQLYLQIDRGIAAANLDTRAQLVTKETVDTVGKRFEN</sequence>
<keyword evidence="6" id="KW-1185">Reference proteome</keyword>
<reference evidence="5 6" key="1">
    <citation type="submission" date="2020-08" db="EMBL/GenBank/DDBJ databases">
        <title>Genomic Encyclopedia of Type Strains, Phase IV (KMG-IV): sequencing the most valuable type-strain genomes for metagenomic binning, comparative biology and taxonomic classification.</title>
        <authorList>
            <person name="Goeker M."/>
        </authorList>
    </citation>
    <scope>NUCLEOTIDE SEQUENCE [LARGE SCALE GENOMIC DNA]</scope>
    <source>
        <strain evidence="5 6">DSM 101465</strain>
    </source>
</reference>
<dbReference type="AlphaFoldDB" id="A0A841K6S1"/>
<comment type="subcellular location">
    <subcellularLocation>
        <location evidence="1">Periplasm</location>
    </subcellularLocation>
</comment>
<feature type="domain" description="Periplasmic binding protein" evidence="4">
    <location>
        <begin position="69"/>
        <end position="341"/>
    </location>
</feature>
<dbReference type="Gene3D" id="3.40.50.2300">
    <property type="match status" value="2"/>
</dbReference>
<dbReference type="InterPro" id="IPR025997">
    <property type="entry name" value="SBP_2_dom"/>
</dbReference>
<feature type="chain" id="PRO_5033004351" evidence="3">
    <location>
        <begin position="34"/>
        <end position="370"/>
    </location>
</feature>
<dbReference type="InterPro" id="IPR050555">
    <property type="entry name" value="Bact_Solute-Bind_Prot2"/>
</dbReference>
<dbReference type="PANTHER" id="PTHR30036">
    <property type="entry name" value="D-XYLOSE-BINDING PERIPLASMIC PROTEIN"/>
    <property type="match status" value="1"/>
</dbReference>
<evidence type="ECO:0000259" key="4">
    <source>
        <dbReference type="Pfam" id="PF13407"/>
    </source>
</evidence>
<dbReference type="EMBL" id="JACHEH010000004">
    <property type="protein sequence ID" value="MBB6168207.1"/>
    <property type="molecule type" value="Genomic_DNA"/>
</dbReference>
<comment type="caution">
    <text evidence="5">The sequence shown here is derived from an EMBL/GenBank/DDBJ whole genome shotgun (WGS) entry which is preliminary data.</text>
</comment>
<evidence type="ECO:0000256" key="1">
    <source>
        <dbReference type="ARBA" id="ARBA00004418"/>
    </source>
</evidence>
<organism evidence="5 6">
    <name type="scientific">Chelatococcus composti</name>
    <dbReference type="NCBI Taxonomy" id="1743235"/>
    <lineage>
        <taxon>Bacteria</taxon>
        <taxon>Pseudomonadati</taxon>
        <taxon>Pseudomonadota</taxon>
        <taxon>Alphaproteobacteria</taxon>
        <taxon>Hyphomicrobiales</taxon>
        <taxon>Chelatococcaceae</taxon>
        <taxon>Chelatococcus</taxon>
    </lineage>
</organism>
<dbReference type="SUPFAM" id="SSF53822">
    <property type="entry name" value="Periplasmic binding protein-like I"/>
    <property type="match status" value="1"/>
</dbReference>
<proteinExistence type="inferred from homology"/>
<evidence type="ECO:0000313" key="5">
    <source>
        <dbReference type="EMBL" id="MBB6168207.1"/>
    </source>
</evidence>
<dbReference type="InterPro" id="IPR028082">
    <property type="entry name" value="Peripla_BP_I"/>
</dbReference>
<dbReference type="GO" id="GO:0030246">
    <property type="term" value="F:carbohydrate binding"/>
    <property type="evidence" value="ECO:0007669"/>
    <property type="project" value="TreeGrafter"/>
</dbReference>
<evidence type="ECO:0000256" key="2">
    <source>
        <dbReference type="ARBA" id="ARBA00007639"/>
    </source>
</evidence>
<comment type="similarity">
    <text evidence="2">Belongs to the bacterial solute-binding protein 2 family.</text>
</comment>